<reference evidence="2 3" key="2">
    <citation type="journal article" date="2015" name="PLoS ONE">
        <title>Whole-Genome Optical Mapping and Finished Genome Sequence of Sphingobacterium deserti sp. nov., a New Species Isolated from the Western Desert of China.</title>
        <authorList>
            <person name="Teng C."/>
            <person name="Zhou Z."/>
            <person name="Molnar I."/>
            <person name="Li X."/>
            <person name="Tang R."/>
            <person name="Chen M."/>
            <person name="Wang L."/>
            <person name="Su S."/>
            <person name="Zhang W."/>
            <person name="Lin M."/>
        </authorList>
    </citation>
    <scope>NUCLEOTIDE SEQUENCE [LARGE SCALE GENOMIC DNA]</scope>
    <source>
        <strain evidence="3">ACCC05744</strain>
    </source>
</reference>
<dbReference type="InterPro" id="IPR043129">
    <property type="entry name" value="ATPase_NBD"/>
</dbReference>
<comment type="caution">
    <text evidence="2">The sequence shown here is derived from an EMBL/GenBank/DDBJ whole genome shotgun (WGS) entry which is preliminary data.</text>
</comment>
<dbReference type="GO" id="GO:0097175">
    <property type="term" value="P:1,6-anhydro-N-acetyl-beta-muramic acid catabolic process"/>
    <property type="evidence" value="ECO:0007669"/>
    <property type="project" value="UniProtKB-UniRule"/>
</dbReference>
<keyword evidence="1" id="KW-0067">ATP-binding</keyword>
<dbReference type="Pfam" id="PF03702">
    <property type="entry name" value="AnmK"/>
    <property type="match status" value="1"/>
</dbReference>
<dbReference type="eggNOG" id="COG2377">
    <property type="taxonomic scope" value="Bacteria"/>
</dbReference>
<dbReference type="UniPathway" id="UPA00544"/>
<dbReference type="InterPro" id="IPR005338">
    <property type="entry name" value="Anhydro_N_Ac-Mur_kinase"/>
</dbReference>
<keyword evidence="3" id="KW-1185">Reference proteome</keyword>
<comment type="catalytic activity">
    <reaction evidence="1">
        <text>1,6-anhydro-N-acetyl-beta-muramate + ATP + H2O = N-acetyl-D-muramate 6-phosphate + ADP + H(+)</text>
        <dbReference type="Rhea" id="RHEA:24952"/>
        <dbReference type="ChEBI" id="CHEBI:15377"/>
        <dbReference type="ChEBI" id="CHEBI:15378"/>
        <dbReference type="ChEBI" id="CHEBI:30616"/>
        <dbReference type="ChEBI" id="CHEBI:58690"/>
        <dbReference type="ChEBI" id="CHEBI:58722"/>
        <dbReference type="ChEBI" id="CHEBI:456216"/>
        <dbReference type="EC" id="2.7.1.170"/>
    </reaction>
</comment>
<dbReference type="Proteomes" id="UP000031802">
    <property type="component" value="Unassembled WGS sequence"/>
</dbReference>
<dbReference type="GO" id="GO:0009254">
    <property type="term" value="P:peptidoglycan turnover"/>
    <property type="evidence" value="ECO:0007669"/>
    <property type="project" value="UniProtKB-UniRule"/>
</dbReference>
<dbReference type="GO" id="GO:0016301">
    <property type="term" value="F:kinase activity"/>
    <property type="evidence" value="ECO:0007669"/>
    <property type="project" value="UniProtKB-KW"/>
</dbReference>
<comment type="similarity">
    <text evidence="1">Belongs to the anhydro-N-acetylmuramic acid kinase family.</text>
</comment>
<organism evidence="2 3">
    <name type="scientific">Sphingobacterium deserti</name>
    <dbReference type="NCBI Taxonomy" id="1229276"/>
    <lineage>
        <taxon>Bacteria</taxon>
        <taxon>Pseudomonadati</taxon>
        <taxon>Bacteroidota</taxon>
        <taxon>Sphingobacteriia</taxon>
        <taxon>Sphingobacteriales</taxon>
        <taxon>Sphingobacteriaceae</taxon>
        <taxon>Sphingobacterium</taxon>
    </lineage>
</organism>
<dbReference type="STRING" id="1229276.DI53_1557"/>
<dbReference type="PANTHER" id="PTHR30605:SF0">
    <property type="entry name" value="ANHYDRO-N-ACETYLMURAMIC ACID KINASE"/>
    <property type="match status" value="1"/>
</dbReference>
<proteinExistence type="inferred from homology"/>
<dbReference type="UniPathway" id="UPA00343"/>
<dbReference type="EMBL" id="JJMU01000024">
    <property type="protein sequence ID" value="KGE14528.1"/>
    <property type="molecule type" value="Genomic_DNA"/>
</dbReference>
<keyword evidence="1" id="KW-0547">Nucleotide-binding</keyword>
<dbReference type="EC" id="2.7.1.170" evidence="1"/>
<keyword evidence="1" id="KW-0808">Transferase</keyword>
<dbReference type="AlphaFoldDB" id="A0A0B8T4E3"/>
<name>A0A0B8T4E3_9SPHI</name>
<gene>
    <name evidence="1" type="primary">anmK</name>
    <name evidence="2" type="ORF">DI53_1557</name>
</gene>
<dbReference type="PATRIC" id="fig|1229276.3.peg.1612"/>
<dbReference type="Gene3D" id="3.30.420.40">
    <property type="match status" value="2"/>
</dbReference>
<dbReference type="HAMAP" id="MF_01270">
    <property type="entry name" value="AnhMurNAc_kinase"/>
    <property type="match status" value="1"/>
</dbReference>
<dbReference type="GO" id="GO:0006040">
    <property type="term" value="P:amino sugar metabolic process"/>
    <property type="evidence" value="ECO:0007669"/>
    <property type="project" value="InterPro"/>
</dbReference>
<sequence length="399" mass="42973">MNLQIEKLYALSAKPERRIIGLMSGTSLDGLDIALCKVSGAGKQTVLQLERFITIPYDDLFRSQIREIFAKRTIDQQVLCGLHAYVGAVHAQLINVALADWDIAAETIDLIASHGQTVYHAPKHMLDGSTNYPNSTLQIGDADHIAMQTSIITVGDFRQKHIAAGGEGAPLAAYGDYLLFTDEIENRILLNIGGIANFTFIPSNGSREEAYATDLGPGNTLMNQYMKRMLDQEMDTDGAEAAKGTVNEDLLNALLDNSFFSATFPKTTGPEVFNLQYLERAQERSGTLHLATADTMATLNRFSAVVMANGIKAAAEGLENVAIYVSGGGLHNPMLMTALGTLLPHIAIHSFASLGLNPDAKEACLFAVLANETVAGAPQHVSQIKDSPAVCMGKISFPY</sequence>
<keyword evidence="1" id="KW-0119">Carbohydrate metabolism</keyword>
<comment type="pathway">
    <text evidence="1">Amino-sugar metabolism; 1,6-anhydro-N-acetylmuramate degradation.</text>
</comment>
<dbReference type="RefSeq" id="WP_037497333.1">
    <property type="nucleotide sequence ID" value="NZ_JJMU01000024.1"/>
</dbReference>
<evidence type="ECO:0000313" key="3">
    <source>
        <dbReference type="Proteomes" id="UP000031802"/>
    </source>
</evidence>
<dbReference type="GO" id="GO:0005524">
    <property type="term" value="F:ATP binding"/>
    <property type="evidence" value="ECO:0007669"/>
    <property type="project" value="UniProtKB-UniRule"/>
</dbReference>
<feature type="binding site" evidence="1">
    <location>
        <begin position="25"/>
        <end position="32"/>
    </location>
    <ligand>
        <name>ATP</name>
        <dbReference type="ChEBI" id="CHEBI:30616"/>
    </ligand>
</feature>
<evidence type="ECO:0000256" key="1">
    <source>
        <dbReference type="HAMAP-Rule" id="MF_01270"/>
    </source>
</evidence>
<evidence type="ECO:0000313" key="2">
    <source>
        <dbReference type="EMBL" id="KGE14528.1"/>
    </source>
</evidence>
<dbReference type="SUPFAM" id="SSF53067">
    <property type="entry name" value="Actin-like ATPase domain"/>
    <property type="match status" value="1"/>
</dbReference>
<accession>A0A0B8T4E3</accession>
<comment type="pathway">
    <text evidence="1">Cell wall biogenesis; peptidoglycan recycling.</text>
</comment>
<protein>
    <recommendedName>
        <fullName evidence="1">Anhydro-N-acetylmuramic acid kinase</fullName>
        <ecNumber evidence="1">2.7.1.170</ecNumber>
    </recommendedName>
    <alternativeName>
        <fullName evidence="1">AnhMurNAc kinase</fullName>
    </alternativeName>
</protein>
<keyword evidence="1 2" id="KW-0418">Kinase</keyword>
<dbReference type="PANTHER" id="PTHR30605">
    <property type="entry name" value="ANHYDRO-N-ACETYLMURAMIC ACID KINASE"/>
    <property type="match status" value="1"/>
</dbReference>
<dbReference type="GO" id="GO:0016773">
    <property type="term" value="F:phosphotransferase activity, alcohol group as acceptor"/>
    <property type="evidence" value="ECO:0007669"/>
    <property type="project" value="UniProtKB-UniRule"/>
</dbReference>
<dbReference type="OrthoDB" id="9763949at2"/>
<comment type="function">
    <text evidence="1">Catalyzes the specific phosphorylation of 1,6-anhydro-N-acetylmuramic acid (anhMurNAc) with the simultaneous cleavage of the 1,6-anhydro ring, generating MurNAc-6-P. Is required for the utilization of anhMurNAc either imported from the medium or derived from its own cell wall murein, and thus plays a role in cell wall recycling.</text>
</comment>
<reference evidence="3" key="1">
    <citation type="submission" date="2014-04" db="EMBL/GenBank/DDBJ databases">
        <title>Whole-Genome optical mapping and complete genome sequence of Sphingobacterium deserti sp. nov., a new spaces isolated from desert in the west of China.</title>
        <authorList>
            <person name="Teng C."/>
            <person name="Zhou Z."/>
            <person name="Li X."/>
            <person name="Chen M."/>
            <person name="Lin M."/>
            <person name="Wang L."/>
            <person name="Su S."/>
            <person name="Zhang C."/>
            <person name="Zhang W."/>
        </authorList>
    </citation>
    <scope>NUCLEOTIDE SEQUENCE [LARGE SCALE GENOMIC DNA]</scope>
    <source>
        <strain evidence="3">ACCC05744</strain>
    </source>
</reference>